<accession>A0A1L9TGW5</accession>
<proteinExistence type="predicted"/>
<name>A0A1L9TGW5_9EURO</name>
<dbReference type="AlphaFoldDB" id="A0A1L9TGW5"/>
<dbReference type="GeneID" id="63768234"/>
<dbReference type="RefSeq" id="XP_040702474.1">
    <property type="nucleotide sequence ID" value="XM_040852161.1"/>
</dbReference>
<evidence type="ECO:0000313" key="2">
    <source>
        <dbReference type="Proteomes" id="UP000184356"/>
    </source>
</evidence>
<gene>
    <name evidence="1" type="ORF">ASPSYDRAFT_89401</name>
</gene>
<keyword evidence="2" id="KW-1185">Reference proteome</keyword>
<organism evidence="1 2">
    <name type="scientific">Aspergillus sydowii CBS 593.65</name>
    <dbReference type="NCBI Taxonomy" id="1036612"/>
    <lineage>
        <taxon>Eukaryota</taxon>
        <taxon>Fungi</taxon>
        <taxon>Dikarya</taxon>
        <taxon>Ascomycota</taxon>
        <taxon>Pezizomycotina</taxon>
        <taxon>Eurotiomycetes</taxon>
        <taxon>Eurotiomycetidae</taxon>
        <taxon>Eurotiales</taxon>
        <taxon>Aspergillaceae</taxon>
        <taxon>Aspergillus</taxon>
        <taxon>Aspergillus subgen. Nidulantes</taxon>
    </lineage>
</organism>
<dbReference type="VEuPathDB" id="FungiDB:ASPSYDRAFT_89401"/>
<reference evidence="2" key="1">
    <citation type="journal article" date="2017" name="Genome Biol.">
        <title>Comparative genomics reveals high biological diversity and specific adaptations in the industrially and medically important fungal genus Aspergillus.</title>
        <authorList>
            <person name="de Vries R.P."/>
            <person name="Riley R."/>
            <person name="Wiebenga A."/>
            <person name="Aguilar-Osorio G."/>
            <person name="Amillis S."/>
            <person name="Uchima C.A."/>
            <person name="Anderluh G."/>
            <person name="Asadollahi M."/>
            <person name="Askin M."/>
            <person name="Barry K."/>
            <person name="Battaglia E."/>
            <person name="Bayram O."/>
            <person name="Benocci T."/>
            <person name="Braus-Stromeyer S.A."/>
            <person name="Caldana C."/>
            <person name="Canovas D."/>
            <person name="Cerqueira G.C."/>
            <person name="Chen F."/>
            <person name="Chen W."/>
            <person name="Choi C."/>
            <person name="Clum A."/>
            <person name="Dos Santos R.A."/>
            <person name="Damasio A.R."/>
            <person name="Diallinas G."/>
            <person name="Emri T."/>
            <person name="Fekete E."/>
            <person name="Flipphi M."/>
            <person name="Freyberg S."/>
            <person name="Gallo A."/>
            <person name="Gournas C."/>
            <person name="Habgood R."/>
            <person name="Hainaut M."/>
            <person name="Harispe M.L."/>
            <person name="Henrissat B."/>
            <person name="Hilden K.S."/>
            <person name="Hope R."/>
            <person name="Hossain A."/>
            <person name="Karabika E."/>
            <person name="Karaffa L."/>
            <person name="Karanyi Z."/>
            <person name="Krasevec N."/>
            <person name="Kuo A."/>
            <person name="Kusch H."/>
            <person name="LaButti K."/>
            <person name="Lagendijk E.L."/>
            <person name="Lapidus A."/>
            <person name="Levasseur A."/>
            <person name="Lindquist E."/>
            <person name="Lipzen A."/>
            <person name="Logrieco A.F."/>
            <person name="MacCabe A."/>
            <person name="Maekelae M.R."/>
            <person name="Malavazi I."/>
            <person name="Melin P."/>
            <person name="Meyer V."/>
            <person name="Mielnichuk N."/>
            <person name="Miskei M."/>
            <person name="Molnar A.P."/>
            <person name="Mule G."/>
            <person name="Ngan C.Y."/>
            <person name="Orejas M."/>
            <person name="Orosz E."/>
            <person name="Ouedraogo J.P."/>
            <person name="Overkamp K.M."/>
            <person name="Park H.-S."/>
            <person name="Perrone G."/>
            <person name="Piumi F."/>
            <person name="Punt P.J."/>
            <person name="Ram A.F."/>
            <person name="Ramon A."/>
            <person name="Rauscher S."/>
            <person name="Record E."/>
            <person name="Riano-Pachon D.M."/>
            <person name="Robert V."/>
            <person name="Roehrig J."/>
            <person name="Ruller R."/>
            <person name="Salamov A."/>
            <person name="Salih N.S."/>
            <person name="Samson R.A."/>
            <person name="Sandor E."/>
            <person name="Sanguinetti M."/>
            <person name="Schuetze T."/>
            <person name="Sepcic K."/>
            <person name="Shelest E."/>
            <person name="Sherlock G."/>
            <person name="Sophianopoulou V."/>
            <person name="Squina F.M."/>
            <person name="Sun H."/>
            <person name="Susca A."/>
            <person name="Todd R.B."/>
            <person name="Tsang A."/>
            <person name="Unkles S.E."/>
            <person name="van de Wiele N."/>
            <person name="van Rossen-Uffink D."/>
            <person name="Oliveira J.V."/>
            <person name="Vesth T.C."/>
            <person name="Visser J."/>
            <person name="Yu J.-H."/>
            <person name="Zhou M."/>
            <person name="Andersen M.R."/>
            <person name="Archer D.B."/>
            <person name="Baker S.E."/>
            <person name="Benoit I."/>
            <person name="Brakhage A.A."/>
            <person name="Braus G.H."/>
            <person name="Fischer R."/>
            <person name="Frisvad J.C."/>
            <person name="Goldman G.H."/>
            <person name="Houbraken J."/>
            <person name="Oakley B."/>
            <person name="Pocsi I."/>
            <person name="Scazzocchio C."/>
            <person name="Seiboth B."/>
            <person name="vanKuyk P.A."/>
            <person name="Wortman J."/>
            <person name="Dyer P.S."/>
            <person name="Grigoriev I.V."/>
        </authorList>
    </citation>
    <scope>NUCLEOTIDE SEQUENCE [LARGE SCALE GENOMIC DNA]</scope>
    <source>
        <strain evidence="2">CBS 593.65</strain>
    </source>
</reference>
<dbReference type="EMBL" id="KV878586">
    <property type="protein sequence ID" value="OJJ58668.1"/>
    <property type="molecule type" value="Genomic_DNA"/>
</dbReference>
<evidence type="ECO:0000313" key="1">
    <source>
        <dbReference type="EMBL" id="OJJ58668.1"/>
    </source>
</evidence>
<dbReference type="STRING" id="1036612.A0A1L9TGW5"/>
<sequence length="210" mass="24521">MVRKKANPEQEPKSEYRRLVPFTDKYIKEIVTPRQGSRAREVAAKDLPSREDNVDHLWTGIFTHYFPKKMENFFAVQREPYPSEESQARTDLAVVNLIHGKIHKVIMFEAKRPLAPEDPTPTATDWNEVINQLRGNMIRTRNAAGAIQDMYGVVAIGAWARFFKMSRHSERLLRIPRETGEYDFDVQNHDGKIEELLKKWGREIRMGKSR</sequence>
<protein>
    <recommendedName>
        <fullName evidence="3">Fungal-type protein kinase domain-containing protein</fullName>
    </recommendedName>
</protein>
<evidence type="ECO:0008006" key="3">
    <source>
        <dbReference type="Google" id="ProtNLM"/>
    </source>
</evidence>
<dbReference type="Proteomes" id="UP000184356">
    <property type="component" value="Unassembled WGS sequence"/>
</dbReference>
<dbReference type="OrthoDB" id="5315444at2759"/>